<dbReference type="OrthoDB" id="9991999at2759"/>
<protein>
    <recommendedName>
        <fullName evidence="2">T4 RNA ligase 1-like N-terminal domain-containing protein</fullName>
    </recommendedName>
</protein>
<dbReference type="GeneID" id="8861896"/>
<proteinExistence type="predicted"/>
<feature type="region of interest" description="Disordered" evidence="1">
    <location>
        <begin position="1"/>
        <end position="22"/>
    </location>
</feature>
<dbReference type="AlphaFoldDB" id="D2V5W9"/>
<dbReference type="eggNOG" id="ENOG502SYFY">
    <property type="taxonomic scope" value="Eukaryota"/>
</dbReference>
<dbReference type="Proteomes" id="UP000006671">
    <property type="component" value="Unassembled WGS sequence"/>
</dbReference>
<dbReference type="Gene3D" id="1.10.3550.20">
    <property type="match status" value="1"/>
</dbReference>
<evidence type="ECO:0000313" key="4">
    <source>
        <dbReference type="Proteomes" id="UP000006671"/>
    </source>
</evidence>
<gene>
    <name evidence="3" type="ORF">NAEGRDRAFT_78709</name>
</gene>
<dbReference type="RefSeq" id="XP_002680615.1">
    <property type="nucleotide sequence ID" value="XM_002680569.1"/>
</dbReference>
<accession>D2V5W9</accession>
<dbReference type="VEuPathDB" id="AmoebaDB:NAEGRDRAFT_78709"/>
<feature type="domain" description="T4 RNA ligase 1-like N-terminal" evidence="2">
    <location>
        <begin position="133"/>
        <end position="366"/>
    </location>
</feature>
<dbReference type="InParanoid" id="D2V5W9"/>
<dbReference type="InterPro" id="IPR019039">
    <property type="entry name" value="T4-Rnl1-like_N"/>
</dbReference>
<evidence type="ECO:0000313" key="3">
    <source>
        <dbReference type="EMBL" id="EFC47871.1"/>
    </source>
</evidence>
<keyword evidence="4" id="KW-1185">Reference proteome</keyword>
<sequence length="556" mass="64666">MSQQPSAETSVPSSSTTSEVVPKANPFHALPKVTKEQLLAGVEQSRLESILSKTHGLFPLLDDIKDLRTALKIVRNDLEALKQPFPYVEKHENNMAFFNYNYMTWFTFGDLSERKLDDEISEIRRAAYLFARECRGVCYDLETGACASRGLQKFFNVGEKPETEPTSIDFTENHIILDKMDGTMVCSILAKEPSLNDANKRLLRFRTKMGWVTDPSKLAEAFIYGSNDASQFPVIDMSNDEYRLSDSYTGKFKSFIEFSIYWIKKGYSPIFELVSPQNQIVLLYDHTSLVLLGIRNNYDGHYVSYEETRRSCEEFGVEYTKPLASLNSETNLENVLKFIKEQIGIEGFVIRFEPSGKMYKIKCSWYLELHSCKTDNKKISDTDIWWAVLQNTVDDIQSNLQTKEMKTELEDFVSNFWNALNSFCQKIIEKGTELREKYPTKKEYFAQGVLPLQKETNKLYSEFVSGYFDWEDDKVQEKVLTKLIKKLEPTVNTKKKVKNNVLQEIRECMEQVTEIKLNIFESKYLEEKKRYDETLKLRREQQSSSRPQIYDAEEQE</sequence>
<dbReference type="Pfam" id="PF09511">
    <property type="entry name" value="RNA_lig_T4_1"/>
    <property type="match status" value="1"/>
</dbReference>
<dbReference type="KEGG" id="ngr:NAEGRDRAFT_78709"/>
<name>D2V5W9_NAEGR</name>
<evidence type="ECO:0000256" key="1">
    <source>
        <dbReference type="SAM" id="MobiDB-lite"/>
    </source>
</evidence>
<organism evidence="4">
    <name type="scientific">Naegleria gruberi</name>
    <name type="common">Amoeba</name>
    <dbReference type="NCBI Taxonomy" id="5762"/>
    <lineage>
        <taxon>Eukaryota</taxon>
        <taxon>Discoba</taxon>
        <taxon>Heterolobosea</taxon>
        <taxon>Tetramitia</taxon>
        <taxon>Eutetramitia</taxon>
        <taxon>Vahlkampfiidae</taxon>
        <taxon>Naegleria</taxon>
    </lineage>
</organism>
<evidence type="ECO:0000259" key="2">
    <source>
        <dbReference type="Pfam" id="PF09511"/>
    </source>
</evidence>
<reference evidence="3 4" key="1">
    <citation type="journal article" date="2010" name="Cell">
        <title>The genome of Naegleria gruberi illuminates early eukaryotic versatility.</title>
        <authorList>
            <person name="Fritz-Laylin L.K."/>
            <person name="Prochnik S.E."/>
            <person name="Ginger M.L."/>
            <person name="Dacks J.B."/>
            <person name="Carpenter M.L."/>
            <person name="Field M.C."/>
            <person name="Kuo A."/>
            <person name="Paredez A."/>
            <person name="Chapman J."/>
            <person name="Pham J."/>
            <person name="Shu S."/>
            <person name="Neupane R."/>
            <person name="Cipriano M."/>
            <person name="Mancuso J."/>
            <person name="Tu H."/>
            <person name="Salamov A."/>
            <person name="Lindquist E."/>
            <person name="Shapiro H."/>
            <person name="Lucas S."/>
            <person name="Grigoriev I.V."/>
            <person name="Cande W.Z."/>
            <person name="Fulton C."/>
            <person name="Rokhsar D.S."/>
            <person name="Dawson S.C."/>
        </authorList>
    </citation>
    <scope>NUCLEOTIDE SEQUENCE [LARGE SCALE GENOMIC DNA]</scope>
    <source>
        <strain evidence="3 4">NEG-M</strain>
    </source>
</reference>
<dbReference type="EMBL" id="GG738853">
    <property type="protein sequence ID" value="EFC47871.1"/>
    <property type="molecule type" value="Genomic_DNA"/>
</dbReference>